<dbReference type="Pfam" id="PF00078">
    <property type="entry name" value="RVT_1"/>
    <property type="match status" value="1"/>
</dbReference>
<dbReference type="Gene3D" id="3.60.10.10">
    <property type="entry name" value="Endonuclease/exonuclease/phosphatase"/>
    <property type="match status" value="1"/>
</dbReference>
<dbReference type="GO" id="GO:0003824">
    <property type="term" value="F:catalytic activity"/>
    <property type="evidence" value="ECO:0007669"/>
    <property type="project" value="InterPro"/>
</dbReference>
<dbReference type="Pfam" id="PF03372">
    <property type="entry name" value="Exo_endo_phos"/>
    <property type="match status" value="1"/>
</dbReference>
<dbReference type="AlphaFoldDB" id="A0A8S4E645"/>
<comment type="caution">
    <text evidence="4">The sequence shown here is derived from an EMBL/GenBank/DDBJ whole genome shotgun (WGS) entry which is preliminary data.</text>
</comment>
<dbReference type="Proteomes" id="UP000653454">
    <property type="component" value="Unassembled WGS sequence"/>
</dbReference>
<accession>A0A8S4E645</accession>
<dbReference type="InterPro" id="IPR036691">
    <property type="entry name" value="Endo/exonu/phosph_ase_sf"/>
</dbReference>
<gene>
    <name evidence="4" type="ORF">PLXY2_LOCUS4384</name>
</gene>
<dbReference type="CDD" id="cd01650">
    <property type="entry name" value="RT_nLTR_like"/>
    <property type="match status" value="1"/>
</dbReference>
<dbReference type="GO" id="GO:0071897">
    <property type="term" value="P:DNA biosynthetic process"/>
    <property type="evidence" value="ECO:0007669"/>
    <property type="project" value="UniProtKB-ARBA"/>
</dbReference>
<keyword evidence="1" id="KW-0175">Coiled coil</keyword>
<sequence length="1000" mass="115883">MEIIQNDTLNLDGSHNTQTNYLTKENRKNLLPIRVVAAGVYDQNPPYNEGDKGTYQNNHKNNTLKICTYNIRSLKAIHRILELEHALKNLNWDIIGLSEVKINTEKKLEKQDYILMYRGDRKGKNGIGFMVKSALKGYITDFKTYSDRVARLDMNFGITTLNIIQVYALQSKMKKDLEKEVESFYKQVEEALLETGNDTIVMGDFNSKIGWPLEEEKSICGPYGYGERNSRGVLLMNFCFENKLQITNTLFKKHQKQKWTWKSPNGEIKNEIDFILVKNRQKTLNNEVIGTKFSSDHRLVRITYDINQICKKSRAKFGIKKKDFTSIESKYLGIVAKDQFTYNDDEPIETNYKHTLTKIKESLTKLPNTTQHPYNNNIITEDIESMIMERNTLKNVSNSTFEQRKRLKTLHKKIAKKILRNRQKRRLELLEKELEEKSSTKRSLKQFNGGKECVKSLKNAKGDKTSNRKDIIKTATDFYEQLYSKNNTTGEIIAHQRISETIPCILNREVEWAINKQKKGKSSGEDNITNDAILAMIEPLVPHLTLLFNEILEQVVIPEDWSNSLITLLYKKGDPNVIDNYRPICLLAVLYKVFSSVILNRISKSLDEQQPREQAGFRKGYSTLDHIFTITQIIEKYNEYNKTLYLAFVDYTKAFDSISHDFLWKSLAQQGIHQKFINIVQTIYKNSSAKIKLETIGTSFEIHRGVKQGDPLSPKLFTAVLEHIFRNLKWEEYGININGEKLTHLRLADDIVVISESAEYLQQMLMTLDNESSKVGLQMNTTKTKIMTNGEQIPITISSGSIEYVNDYIYLGQTISFSNALNKEIDRRIALAWKRYWSHKEIFKSNLPVHLKKKLMDNTILPTLIYGCQSWVLTKEVIKKISVFQRAAERSLLNLKLKDRIRNLDIRATTKIVDAASTVCKLKWKWAGHIARATDGRWSERVLHSQHNPRDGRRLVGRPKQRWCDDIVEVAGHTGRERPKRERPGNIWRRPIPKHGCPNN</sequence>
<dbReference type="InterPro" id="IPR000477">
    <property type="entry name" value="RT_dom"/>
</dbReference>
<evidence type="ECO:0000313" key="5">
    <source>
        <dbReference type="Proteomes" id="UP000653454"/>
    </source>
</evidence>
<evidence type="ECO:0000259" key="3">
    <source>
        <dbReference type="PROSITE" id="PS50878"/>
    </source>
</evidence>
<organism evidence="4 5">
    <name type="scientific">Plutella xylostella</name>
    <name type="common">Diamondback moth</name>
    <name type="synonym">Plutella maculipennis</name>
    <dbReference type="NCBI Taxonomy" id="51655"/>
    <lineage>
        <taxon>Eukaryota</taxon>
        <taxon>Metazoa</taxon>
        <taxon>Ecdysozoa</taxon>
        <taxon>Arthropoda</taxon>
        <taxon>Hexapoda</taxon>
        <taxon>Insecta</taxon>
        <taxon>Pterygota</taxon>
        <taxon>Neoptera</taxon>
        <taxon>Endopterygota</taxon>
        <taxon>Lepidoptera</taxon>
        <taxon>Glossata</taxon>
        <taxon>Ditrysia</taxon>
        <taxon>Yponomeutoidea</taxon>
        <taxon>Plutellidae</taxon>
        <taxon>Plutella</taxon>
    </lineage>
</organism>
<dbReference type="InterPro" id="IPR043502">
    <property type="entry name" value="DNA/RNA_pol_sf"/>
</dbReference>
<dbReference type="InterPro" id="IPR043128">
    <property type="entry name" value="Rev_trsase/Diguanyl_cyclase"/>
</dbReference>
<evidence type="ECO:0000256" key="2">
    <source>
        <dbReference type="SAM" id="MobiDB-lite"/>
    </source>
</evidence>
<evidence type="ECO:0000256" key="1">
    <source>
        <dbReference type="SAM" id="Coils"/>
    </source>
</evidence>
<dbReference type="SUPFAM" id="SSF56219">
    <property type="entry name" value="DNase I-like"/>
    <property type="match status" value="1"/>
</dbReference>
<dbReference type="EMBL" id="CAJHNJ030000012">
    <property type="protein sequence ID" value="CAG9110766.1"/>
    <property type="molecule type" value="Genomic_DNA"/>
</dbReference>
<proteinExistence type="predicted"/>
<dbReference type="PANTHER" id="PTHR47027">
    <property type="entry name" value="REVERSE TRANSCRIPTASE DOMAIN-CONTAINING PROTEIN"/>
    <property type="match status" value="1"/>
</dbReference>
<dbReference type="InterPro" id="IPR005135">
    <property type="entry name" value="Endo/exonuclease/phosphatase"/>
</dbReference>
<feature type="compositionally biased region" description="Basic and acidic residues" evidence="2">
    <location>
        <begin position="974"/>
        <end position="984"/>
    </location>
</feature>
<feature type="coiled-coil region" evidence="1">
    <location>
        <begin position="420"/>
        <end position="447"/>
    </location>
</feature>
<dbReference type="Gene3D" id="3.30.70.270">
    <property type="match status" value="1"/>
</dbReference>
<evidence type="ECO:0000313" key="4">
    <source>
        <dbReference type="EMBL" id="CAG9110766.1"/>
    </source>
</evidence>
<reference evidence="4" key="1">
    <citation type="submission" date="2020-11" db="EMBL/GenBank/DDBJ databases">
        <authorList>
            <person name="Whiteford S."/>
        </authorList>
    </citation>
    <scope>NUCLEOTIDE SEQUENCE</scope>
</reference>
<feature type="domain" description="Reverse transcriptase" evidence="3">
    <location>
        <begin position="550"/>
        <end position="815"/>
    </location>
</feature>
<dbReference type="PANTHER" id="PTHR47027:SF20">
    <property type="entry name" value="REVERSE TRANSCRIPTASE-LIKE PROTEIN WITH RNA-DIRECTED DNA POLYMERASE DOMAIN"/>
    <property type="match status" value="1"/>
</dbReference>
<dbReference type="SUPFAM" id="SSF56672">
    <property type="entry name" value="DNA/RNA polymerases"/>
    <property type="match status" value="1"/>
</dbReference>
<dbReference type="PROSITE" id="PS50878">
    <property type="entry name" value="RT_POL"/>
    <property type="match status" value="1"/>
</dbReference>
<name>A0A8S4E645_PLUXY</name>
<protein>
    <submittedName>
        <fullName evidence="4">(diamondback moth) hypothetical protein</fullName>
    </submittedName>
</protein>
<feature type="region of interest" description="Disordered" evidence="2">
    <location>
        <begin position="974"/>
        <end position="1000"/>
    </location>
</feature>
<keyword evidence="5" id="KW-1185">Reference proteome</keyword>